<keyword evidence="6" id="KW-1185">Reference proteome</keyword>
<organism evidence="5 6">
    <name type="scientific">Priestia iocasae</name>
    <dbReference type="NCBI Taxonomy" id="2291674"/>
    <lineage>
        <taxon>Bacteria</taxon>
        <taxon>Bacillati</taxon>
        <taxon>Bacillota</taxon>
        <taxon>Bacilli</taxon>
        <taxon>Bacillales</taxon>
        <taxon>Bacillaceae</taxon>
        <taxon>Priestia</taxon>
    </lineage>
</organism>
<dbReference type="Pfam" id="PF00563">
    <property type="entry name" value="EAL"/>
    <property type="match status" value="1"/>
</dbReference>
<dbReference type="InterPro" id="IPR013767">
    <property type="entry name" value="PAS_fold"/>
</dbReference>
<feature type="domain" description="GGDEF" evidence="4">
    <location>
        <begin position="444"/>
        <end position="577"/>
    </location>
</feature>
<dbReference type="SUPFAM" id="SSF55781">
    <property type="entry name" value="GAF domain-like"/>
    <property type="match status" value="1"/>
</dbReference>
<dbReference type="Pfam" id="PF00989">
    <property type="entry name" value="PAS"/>
    <property type="match status" value="1"/>
</dbReference>
<feature type="domain" description="EAL" evidence="3">
    <location>
        <begin position="586"/>
        <end position="840"/>
    </location>
</feature>
<gene>
    <name evidence="5" type="ORF">JOC83_002677</name>
</gene>
<dbReference type="EMBL" id="JAFBFC010000004">
    <property type="protein sequence ID" value="MBM7703828.1"/>
    <property type="molecule type" value="Genomic_DNA"/>
</dbReference>
<dbReference type="SMART" id="SM00065">
    <property type="entry name" value="GAF"/>
    <property type="match status" value="1"/>
</dbReference>
<evidence type="ECO:0000313" key="6">
    <source>
        <dbReference type="Proteomes" id="UP000809829"/>
    </source>
</evidence>
<evidence type="ECO:0000259" key="2">
    <source>
        <dbReference type="PROSITE" id="PS50113"/>
    </source>
</evidence>
<dbReference type="Gene3D" id="3.30.70.270">
    <property type="match status" value="1"/>
</dbReference>
<accession>A0ABS2QWI5</accession>
<dbReference type="PROSITE" id="PS50883">
    <property type="entry name" value="EAL"/>
    <property type="match status" value="1"/>
</dbReference>
<dbReference type="PROSITE" id="PS50113">
    <property type="entry name" value="PAC"/>
    <property type="match status" value="1"/>
</dbReference>
<dbReference type="InterPro" id="IPR012226">
    <property type="entry name" value="Diguanyl_cyclase/Pdiesterase"/>
</dbReference>
<dbReference type="SMART" id="SM00052">
    <property type="entry name" value="EAL"/>
    <property type="match status" value="1"/>
</dbReference>
<evidence type="ECO:0000313" key="5">
    <source>
        <dbReference type="EMBL" id="MBM7703828.1"/>
    </source>
</evidence>
<dbReference type="PANTHER" id="PTHR44757:SF2">
    <property type="entry name" value="BIOFILM ARCHITECTURE MAINTENANCE PROTEIN MBAA"/>
    <property type="match status" value="1"/>
</dbReference>
<dbReference type="PROSITE" id="PS50887">
    <property type="entry name" value="GGDEF"/>
    <property type="match status" value="1"/>
</dbReference>
<proteinExistence type="predicted"/>
<dbReference type="PROSITE" id="PS50112">
    <property type="entry name" value="PAS"/>
    <property type="match status" value="1"/>
</dbReference>
<dbReference type="Gene3D" id="3.30.450.40">
    <property type="match status" value="1"/>
</dbReference>
<dbReference type="RefSeq" id="WP_205187793.1">
    <property type="nucleotide sequence ID" value="NZ_JAFBFC010000004.1"/>
</dbReference>
<dbReference type="Pfam" id="PF13426">
    <property type="entry name" value="PAS_9"/>
    <property type="match status" value="1"/>
</dbReference>
<feature type="domain" description="PAC" evidence="2">
    <location>
        <begin position="365"/>
        <end position="416"/>
    </location>
</feature>
<comment type="caution">
    <text evidence="5">The sequence shown here is derived from an EMBL/GenBank/DDBJ whole genome shotgun (WGS) entry which is preliminary data.</text>
</comment>
<dbReference type="InterPro" id="IPR035919">
    <property type="entry name" value="EAL_sf"/>
</dbReference>
<dbReference type="Gene3D" id="3.30.450.20">
    <property type="entry name" value="PAS domain"/>
    <property type="match status" value="2"/>
</dbReference>
<protein>
    <submittedName>
        <fullName evidence="5">Diguanylate cyclase (GGDEF)-like protein/PAS domain S-box-containing protein</fullName>
    </submittedName>
</protein>
<feature type="domain" description="PAS" evidence="1">
    <location>
        <begin position="293"/>
        <end position="363"/>
    </location>
</feature>
<dbReference type="Pfam" id="PF00990">
    <property type="entry name" value="GGDEF"/>
    <property type="match status" value="1"/>
</dbReference>
<sequence length="840" mass="95536">MNNLLLAPYEAVLYDIPSIAFITDSAGFIVSFNDFFLQFLRCDENELLYQSFERFVQNKNNVSFTQLFFSEKLIASIDCNIQAATNYIPVQLTRKRISMSNQETFYLCTIINLTEERNIHTILKRQRHIHQLIAQNTSLSEILNEIALTVESLHPDLICSILLLDNSTGKLSYGAAPNLPDEYINSLNDIEIGPSVGSCGTAAFQKEEIFVGNIKESPLWEGLNNFALKHGLQSCWSTPIFSSTNHVVGTFAIYYRTIQDFPSYEQRKTVDAFSHLAGVAIENKQTKKELMEREKWFHSLFYNNIDPVYSLNLEGEFVEVNEATVQVSGYSRHELIGHSFIPYIHPEDLSISLEAFERSKQGKPQTIEIRIFHQSKSIIYLTVTTTPVVMDGNVTNIFVIGKDMTAQKAYETTIHEMAYHDPLTNLPNRRLFEKKVNEAMTTHQELAVLYIDLDRFKYVNDTFGHEVGDDLLLTISHLLQTNVNKDALVARLGGDEFTILLPSIHEKECAIQLAEHILSLLQQSFFIRGHYVHVTPSIGVAFYPNDGINSHLLMKHADIAMYEAKKKGRNRCCVYEPHMNESAVTSYELEGALRRAIQFNELSLVYQPIIHMQSKKLTAVEALVRWNHSTLGPIPPDQFITIAEENGFIHPLGYWVLETAFHQFSVWQQRAQAPPRIAINISVRQLQNSHFAQDVIQLLQKYNLSASSVELEVTESTIMKNEKIVVENLSQLKEIGVSISIDDFGTGYSSLSYLKRFSVNKLKIDRSFVSDLPQHGFSSTITSALISLAQQLNIEVVAEGVETDEQFEFLKSLHCEEAQGYLFSHPLPGEELMKKEFFNP</sequence>
<dbReference type="SMART" id="SM00086">
    <property type="entry name" value="PAC"/>
    <property type="match status" value="2"/>
</dbReference>
<dbReference type="SUPFAM" id="SSF141868">
    <property type="entry name" value="EAL domain-like"/>
    <property type="match status" value="1"/>
</dbReference>
<dbReference type="InterPro" id="IPR052155">
    <property type="entry name" value="Biofilm_reg_signaling"/>
</dbReference>
<dbReference type="SUPFAM" id="SSF55073">
    <property type="entry name" value="Nucleotide cyclase"/>
    <property type="match status" value="1"/>
</dbReference>
<dbReference type="Gene3D" id="3.20.20.450">
    <property type="entry name" value="EAL domain"/>
    <property type="match status" value="1"/>
</dbReference>
<dbReference type="InterPro" id="IPR001610">
    <property type="entry name" value="PAC"/>
</dbReference>
<dbReference type="SMART" id="SM00091">
    <property type="entry name" value="PAS"/>
    <property type="match status" value="2"/>
</dbReference>
<dbReference type="InterPro" id="IPR003018">
    <property type="entry name" value="GAF"/>
</dbReference>
<dbReference type="InterPro" id="IPR029787">
    <property type="entry name" value="Nucleotide_cyclase"/>
</dbReference>
<dbReference type="CDD" id="cd01948">
    <property type="entry name" value="EAL"/>
    <property type="match status" value="1"/>
</dbReference>
<dbReference type="InterPro" id="IPR043128">
    <property type="entry name" value="Rev_trsase/Diguanyl_cyclase"/>
</dbReference>
<evidence type="ECO:0000259" key="4">
    <source>
        <dbReference type="PROSITE" id="PS50887"/>
    </source>
</evidence>
<dbReference type="NCBIfam" id="TIGR00229">
    <property type="entry name" value="sensory_box"/>
    <property type="match status" value="1"/>
</dbReference>
<dbReference type="InterPro" id="IPR001633">
    <property type="entry name" value="EAL_dom"/>
</dbReference>
<name>A0ABS2QWI5_9BACI</name>
<dbReference type="CDD" id="cd00130">
    <property type="entry name" value="PAS"/>
    <property type="match status" value="1"/>
</dbReference>
<evidence type="ECO:0000259" key="3">
    <source>
        <dbReference type="PROSITE" id="PS50883"/>
    </source>
</evidence>
<dbReference type="NCBIfam" id="TIGR00254">
    <property type="entry name" value="GGDEF"/>
    <property type="match status" value="1"/>
</dbReference>
<dbReference type="Proteomes" id="UP000809829">
    <property type="component" value="Unassembled WGS sequence"/>
</dbReference>
<reference evidence="5 6" key="1">
    <citation type="submission" date="2021-01" db="EMBL/GenBank/DDBJ databases">
        <title>Genomic Encyclopedia of Type Strains, Phase IV (KMG-IV): sequencing the most valuable type-strain genomes for metagenomic binning, comparative biology and taxonomic classification.</title>
        <authorList>
            <person name="Goeker M."/>
        </authorList>
    </citation>
    <scope>NUCLEOTIDE SEQUENCE [LARGE SCALE GENOMIC DNA]</scope>
    <source>
        <strain evidence="5 6">DSM 104297</strain>
    </source>
</reference>
<evidence type="ECO:0000259" key="1">
    <source>
        <dbReference type="PROSITE" id="PS50112"/>
    </source>
</evidence>
<dbReference type="InterPro" id="IPR000700">
    <property type="entry name" value="PAS-assoc_C"/>
</dbReference>
<dbReference type="CDD" id="cd01949">
    <property type="entry name" value="GGDEF"/>
    <property type="match status" value="1"/>
</dbReference>
<dbReference type="InterPro" id="IPR029016">
    <property type="entry name" value="GAF-like_dom_sf"/>
</dbReference>
<dbReference type="InterPro" id="IPR000160">
    <property type="entry name" value="GGDEF_dom"/>
</dbReference>
<dbReference type="PIRSF" id="PIRSF005925">
    <property type="entry name" value="Dos"/>
    <property type="match status" value="1"/>
</dbReference>
<dbReference type="SMART" id="SM00267">
    <property type="entry name" value="GGDEF"/>
    <property type="match status" value="1"/>
</dbReference>
<dbReference type="Pfam" id="PF13185">
    <property type="entry name" value="GAF_2"/>
    <property type="match status" value="1"/>
</dbReference>
<dbReference type="InterPro" id="IPR000014">
    <property type="entry name" value="PAS"/>
</dbReference>
<dbReference type="SUPFAM" id="SSF55785">
    <property type="entry name" value="PYP-like sensor domain (PAS domain)"/>
    <property type="match status" value="1"/>
</dbReference>
<dbReference type="PANTHER" id="PTHR44757">
    <property type="entry name" value="DIGUANYLATE CYCLASE DGCP"/>
    <property type="match status" value="1"/>
</dbReference>
<dbReference type="InterPro" id="IPR035965">
    <property type="entry name" value="PAS-like_dom_sf"/>
</dbReference>